<dbReference type="Pfam" id="PF08695">
    <property type="entry name" value="Coa1"/>
    <property type="match status" value="1"/>
</dbReference>
<evidence type="ECO:0000313" key="3">
    <source>
        <dbReference type="Proteomes" id="UP000006790"/>
    </source>
</evidence>
<dbReference type="InParanoid" id="G8JST7"/>
<keyword evidence="1" id="KW-1133">Transmembrane helix</keyword>
<dbReference type="AlphaFoldDB" id="G8JST7"/>
<keyword evidence="1" id="KW-0812">Transmembrane</keyword>
<dbReference type="GO" id="GO:0005743">
    <property type="term" value="C:mitochondrial inner membrane"/>
    <property type="evidence" value="ECO:0007669"/>
    <property type="project" value="EnsemblFungi"/>
</dbReference>
<gene>
    <name evidence="2" type="ordered locus">Ecym_4006</name>
</gene>
<dbReference type="GeneID" id="11469240"/>
<keyword evidence="3" id="KW-1185">Reference proteome</keyword>
<dbReference type="STRING" id="931890.G8JST7"/>
<dbReference type="FunCoup" id="G8JST7">
    <property type="interactions" value="49"/>
</dbReference>
<dbReference type="InterPro" id="IPR014807">
    <property type="entry name" value="Coa1"/>
</dbReference>
<feature type="transmembrane region" description="Helical" evidence="1">
    <location>
        <begin position="60"/>
        <end position="80"/>
    </location>
</feature>
<dbReference type="OrthoDB" id="2100652at2759"/>
<dbReference type="InterPro" id="IPR042432">
    <property type="entry name" value="Coa1_fungi"/>
</dbReference>
<reference evidence="3" key="1">
    <citation type="journal article" date="2012" name="G3 (Bethesda)">
        <title>Pichia sorbitophila, an interspecies yeast hybrid reveals early steps of genome resolution following polyploidization.</title>
        <authorList>
            <person name="Leh Louis V."/>
            <person name="Despons L."/>
            <person name="Friedrich A."/>
            <person name="Martin T."/>
            <person name="Durrens P."/>
            <person name="Casaregola S."/>
            <person name="Neuveglise C."/>
            <person name="Fairhead C."/>
            <person name="Marck C."/>
            <person name="Cruz J.A."/>
            <person name="Straub M.L."/>
            <person name="Kugler V."/>
            <person name="Sacerdot C."/>
            <person name="Uzunov Z."/>
            <person name="Thierry A."/>
            <person name="Weiss S."/>
            <person name="Bleykasten C."/>
            <person name="De Montigny J."/>
            <person name="Jacques N."/>
            <person name="Jung P."/>
            <person name="Lemaire M."/>
            <person name="Mallet S."/>
            <person name="Morel G."/>
            <person name="Richard G.F."/>
            <person name="Sarkar A."/>
            <person name="Savel G."/>
            <person name="Schacherer J."/>
            <person name="Seret M.L."/>
            <person name="Talla E."/>
            <person name="Samson G."/>
            <person name="Jubin C."/>
            <person name="Poulain J."/>
            <person name="Vacherie B."/>
            <person name="Barbe V."/>
            <person name="Pelletier E."/>
            <person name="Sherman D.J."/>
            <person name="Westhof E."/>
            <person name="Weissenbach J."/>
            <person name="Baret P.V."/>
            <person name="Wincker P."/>
            <person name="Gaillardin C."/>
            <person name="Dujon B."/>
            <person name="Souciet J.L."/>
        </authorList>
    </citation>
    <scope>NUCLEOTIDE SEQUENCE [LARGE SCALE GENOMIC DNA]</scope>
    <source>
        <strain evidence="3">CBS 270.75 / DBVPG 7215 / KCTC 17166 / NRRL Y-17582</strain>
    </source>
</reference>
<proteinExistence type="predicted"/>
<sequence>MIKRGFIGNSSRQLVRLSMMKPSLHRFMSADGSIALKDKNRPMRIDRELPNPQDGKNKRIATFVGFVMVIGISFSMFVNYERTQLPIVSNTMYHMRRSKQVRELMGDNIDFDGVLPWVSGKLNQVAGKVDIKFNTKGSKGVRGIVHLVADRENKDREFLIHEWSLTVGDTKVDLLERASNIFPTK</sequence>
<evidence type="ECO:0000256" key="1">
    <source>
        <dbReference type="SAM" id="Phobius"/>
    </source>
</evidence>
<dbReference type="GO" id="GO:0033617">
    <property type="term" value="P:mitochondrial respiratory chain complex IV assembly"/>
    <property type="evidence" value="ECO:0007669"/>
    <property type="project" value="EnsemblFungi"/>
</dbReference>
<dbReference type="OMA" id="EFLIHEW"/>
<dbReference type="PANTHER" id="PTHR28523:SF1">
    <property type="entry name" value="CYTOCHROME C OXIDASE ASSEMBLY FACTOR 1"/>
    <property type="match status" value="1"/>
</dbReference>
<dbReference type="Proteomes" id="UP000006790">
    <property type="component" value="Chromosome 4"/>
</dbReference>
<dbReference type="RefSeq" id="XP_003645907.1">
    <property type="nucleotide sequence ID" value="XM_003645859.1"/>
</dbReference>
<evidence type="ECO:0000313" key="2">
    <source>
        <dbReference type="EMBL" id="AET39090.1"/>
    </source>
</evidence>
<accession>G8JST7</accession>
<protein>
    <submittedName>
        <fullName evidence="2">Uncharacterized protein</fullName>
    </submittedName>
</protein>
<organism evidence="2 3">
    <name type="scientific">Eremothecium cymbalariae (strain CBS 270.75 / DBVPG 7215 / KCTC 17166 / NRRL Y-17582)</name>
    <name type="common">Yeast</name>
    <dbReference type="NCBI Taxonomy" id="931890"/>
    <lineage>
        <taxon>Eukaryota</taxon>
        <taxon>Fungi</taxon>
        <taxon>Dikarya</taxon>
        <taxon>Ascomycota</taxon>
        <taxon>Saccharomycotina</taxon>
        <taxon>Saccharomycetes</taxon>
        <taxon>Saccharomycetales</taxon>
        <taxon>Saccharomycetaceae</taxon>
        <taxon>Eremothecium</taxon>
    </lineage>
</organism>
<dbReference type="eggNOG" id="ENOG502RZQV">
    <property type="taxonomic scope" value="Eukaryota"/>
</dbReference>
<name>G8JST7_ERECY</name>
<keyword evidence="1" id="KW-0472">Membrane</keyword>
<dbReference type="KEGG" id="erc:Ecym_4006"/>
<dbReference type="EMBL" id="CP002500">
    <property type="protein sequence ID" value="AET39090.1"/>
    <property type="molecule type" value="Genomic_DNA"/>
</dbReference>
<dbReference type="HOGENOM" id="CLU_092488_2_1_1"/>
<dbReference type="PANTHER" id="PTHR28523">
    <property type="entry name" value="CYTOCHROME C OXIDASE ASSEMBLY FACTOR 1"/>
    <property type="match status" value="1"/>
</dbReference>